<protein>
    <submittedName>
        <fullName evidence="2">Putative RNA ligase</fullName>
    </submittedName>
</protein>
<feature type="domain" description="RNA ligase" evidence="1">
    <location>
        <begin position="209"/>
        <end position="424"/>
    </location>
</feature>
<sequence length="446" mass="49743">MTIATIENEVNYAALAVRVPKDLPKLPNSDHLYGLNVAGFLAVVDGSWLARSGEIAVLFPAEAQISEGLAKFANLHRDASLNQDTEESGYLEKNRRVRPMKLRGNVSKALLLPLEKVAAYVAQSTVLGKERLAAWEVEVLLSEGESFDTINGVELSRKFVVPVKQANLSPAQAKLAKAFKRVDEKIFPQHIETEQYLRNEGHVAGSDIVIVTQKLHGTSVRFGNVPVLVKHTWLERLAQKIGIRVPTYEFDRIAGSRKVIKDPKSETQNHFYSKDVWSSAAEYFGNAIPKGYIVYGELVGFVDGSPVQKGYTYEETPMDGNPELYVYRVAHVNEDGILHDLSWDQVKAFATSQGLKHTPELWRGPKAALVLDKFAEKNFYSEWADGQVAYPDRPVQLSKGGTGKDEGIVLRVDKGGEVPYLLKYKNDSFYLFEADELDTEEETIEA</sequence>
<dbReference type="RefSeq" id="YP_009021555.1">
    <property type="nucleotide sequence ID" value="NC_023859.1"/>
</dbReference>
<dbReference type="EMBL" id="KJ173786">
    <property type="protein sequence ID" value="AHL18580.1"/>
    <property type="molecule type" value="Genomic_DNA"/>
</dbReference>
<evidence type="ECO:0000313" key="3">
    <source>
        <dbReference type="Proteomes" id="UP000019700"/>
    </source>
</evidence>
<dbReference type="Pfam" id="PF09414">
    <property type="entry name" value="RNA_ligase"/>
    <property type="match status" value="1"/>
</dbReference>
<reference evidence="2 3" key="1">
    <citation type="journal article" date="2014" name="Arch. Virol.">
        <title>Complete genome sequence of a novel phage, vB_MoxS-ISF9, infecting methylotrophic Microbacterium: first report of a virulent Microbacterium phage.</title>
        <authorList>
            <person name="Zamani I."/>
            <person name="Bouzari M."/>
            <person name="Emtiazi G."/>
            <person name="Ghasemi S.M."/>
            <person name="Chang H.I."/>
        </authorList>
    </citation>
    <scope>NUCLEOTIDE SEQUENCE [LARGE SCALE GENOMIC DNA]</scope>
</reference>
<gene>
    <name evidence="2" type="ORF">ISF9_110</name>
</gene>
<organism evidence="2 3">
    <name type="scientific">Microbacterium phage vB_MoxS-ISF9</name>
    <dbReference type="NCBI Taxonomy" id="1458670"/>
    <lineage>
        <taxon>Viruses</taxon>
        <taxon>Duplodnaviria</taxon>
        <taxon>Heunggongvirae</taxon>
        <taxon>Uroviricota</taxon>
        <taxon>Caudoviricetes</taxon>
        <taxon>Farahnazvirus</taxon>
        <taxon>Farahnazvirus ISF9</taxon>
    </lineage>
</organism>
<keyword evidence="3" id="KW-1185">Reference proteome</keyword>
<proteinExistence type="predicted"/>
<dbReference type="SUPFAM" id="SSF56091">
    <property type="entry name" value="DNA ligase/mRNA capping enzyme, catalytic domain"/>
    <property type="match status" value="1"/>
</dbReference>
<accession>W8NNQ2</accession>
<dbReference type="OrthoDB" id="2185at10239"/>
<evidence type="ECO:0000259" key="1">
    <source>
        <dbReference type="Pfam" id="PF09414"/>
    </source>
</evidence>
<name>W8NNQ2_9CAUD</name>
<evidence type="ECO:0000313" key="2">
    <source>
        <dbReference type="EMBL" id="AHL18580.1"/>
    </source>
</evidence>
<dbReference type="InterPro" id="IPR021122">
    <property type="entry name" value="RNA_ligase_dom_REL/Rnl2"/>
</dbReference>
<dbReference type="KEGG" id="vg:18938421"/>
<keyword evidence="2" id="KW-0436">Ligase</keyword>
<dbReference type="Proteomes" id="UP000019700">
    <property type="component" value="Genome"/>
</dbReference>
<dbReference type="GeneID" id="18938421"/>
<dbReference type="GO" id="GO:0016874">
    <property type="term" value="F:ligase activity"/>
    <property type="evidence" value="ECO:0007669"/>
    <property type="project" value="UniProtKB-KW"/>
</dbReference>